<reference evidence="1" key="1">
    <citation type="submission" date="2020-05" db="EMBL/GenBank/DDBJ databases">
        <authorList>
            <person name="Chiriac C."/>
            <person name="Salcher M."/>
            <person name="Ghai R."/>
            <person name="Kavagutti S V."/>
        </authorList>
    </citation>
    <scope>NUCLEOTIDE SEQUENCE</scope>
</reference>
<evidence type="ECO:0000313" key="1">
    <source>
        <dbReference type="EMBL" id="CAB4338180.1"/>
    </source>
</evidence>
<dbReference type="EMBL" id="CAESAN010000018">
    <property type="protein sequence ID" value="CAB4338180.1"/>
    <property type="molecule type" value="Genomic_DNA"/>
</dbReference>
<dbReference type="AlphaFoldDB" id="A0A6J5ZCN5"/>
<organism evidence="1">
    <name type="scientific">freshwater metagenome</name>
    <dbReference type="NCBI Taxonomy" id="449393"/>
    <lineage>
        <taxon>unclassified sequences</taxon>
        <taxon>metagenomes</taxon>
        <taxon>ecological metagenomes</taxon>
    </lineage>
</organism>
<name>A0A6J5ZCN5_9ZZZZ</name>
<gene>
    <name evidence="1" type="ORF">UFOPK3547_00345</name>
</gene>
<sequence>MLPLKFSALMPKVDLRSVKALAATVAARSRITVRAVTCVAACSTAASSPASVVACQIEKLLGPWNCTLPLTTETVRSGFAASKLYSEPIVGAPALRSTTFHVASPIAVRSCATIEPRPMLEVVSAALRRMSVWTAKVEKSTRRRKAASDDSAPVTVVGRTAFSWYGQSIDLIR</sequence>
<accession>A0A6J5ZCN5</accession>
<proteinExistence type="predicted"/>
<protein>
    <submittedName>
        <fullName evidence="1">Unannotated protein</fullName>
    </submittedName>
</protein>